<sequence length="107" mass="12985">MALEFPVDCITAAERTEYCYRAQELLRKLHNVFGRWFKEGITQIVWDKLPQKLKNKYPYVSQLSQDQWTDFQINIFEPKSNKIVEKLLLHRQDLKDSRRWNIKIEDV</sequence>
<gene>
    <name evidence="1" type="ORF">S01H4_62361</name>
</gene>
<accession>X1EBG8</accession>
<proteinExistence type="predicted"/>
<dbReference type="EMBL" id="BART01037203">
    <property type="protein sequence ID" value="GAH06003.1"/>
    <property type="molecule type" value="Genomic_DNA"/>
</dbReference>
<evidence type="ECO:0000313" key="1">
    <source>
        <dbReference type="EMBL" id="GAH06003.1"/>
    </source>
</evidence>
<organism evidence="1">
    <name type="scientific">marine sediment metagenome</name>
    <dbReference type="NCBI Taxonomy" id="412755"/>
    <lineage>
        <taxon>unclassified sequences</taxon>
        <taxon>metagenomes</taxon>
        <taxon>ecological metagenomes</taxon>
    </lineage>
</organism>
<name>X1EBG8_9ZZZZ</name>
<protein>
    <submittedName>
        <fullName evidence="1">Uncharacterized protein</fullName>
    </submittedName>
</protein>
<dbReference type="AlphaFoldDB" id="X1EBG8"/>
<comment type="caution">
    <text evidence="1">The sequence shown here is derived from an EMBL/GenBank/DDBJ whole genome shotgun (WGS) entry which is preliminary data.</text>
</comment>
<reference evidence="1" key="1">
    <citation type="journal article" date="2014" name="Front. Microbiol.">
        <title>High frequency of phylogenetically diverse reductive dehalogenase-homologous genes in deep subseafloor sedimentary metagenomes.</title>
        <authorList>
            <person name="Kawai M."/>
            <person name="Futagami T."/>
            <person name="Toyoda A."/>
            <person name="Takaki Y."/>
            <person name="Nishi S."/>
            <person name="Hori S."/>
            <person name="Arai W."/>
            <person name="Tsubouchi T."/>
            <person name="Morono Y."/>
            <person name="Uchiyama I."/>
            <person name="Ito T."/>
            <person name="Fujiyama A."/>
            <person name="Inagaki F."/>
            <person name="Takami H."/>
        </authorList>
    </citation>
    <scope>NUCLEOTIDE SEQUENCE</scope>
    <source>
        <strain evidence="1">Expedition CK06-06</strain>
    </source>
</reference>